<proteinExistence type="predicted"/>
<dbReference type="EMBL" id="FMHG01000001">
    <property type="protein sequence ID" value="SCJ70341.1"/>
    <property type="molecule type" value="Genomic_DNA"/>
</dbReference>
<dbReference type="AlphaFoldDB" id="A0A1C6IKE3"/>
<evidence type="ECO:0000256" key="1">
    <source>
        <dbReference type="SAM" id="Phobius"/>
    </source>
</evidence>
<accession>A0A1C6IKE3</accession>
<feature type="transmembrane region" description="Helical" evidence="1">
    <location>
        <begin position="18"/>
        <end position="38"/>
    </location>
</feature>
<feature type="transmembrane region" description="Helical" evidence="1">
    <location>
        <begin position="153"/>
        <end position="183"/>
    </location>
</feature>
<protein>
    <recommendedName>
        <fullName evidence="3">ABC-2 family transporter protein</fullName>
    </recommendedName>
</protein>
<gene>
    <name evidence="2" type="ORF">SAMEA3545359_01510</name>
</gene>
<feature type="transmembrane region" description="Helical" evidence="1">
    <location>
        <begin position="195"/>
        <end position="212"/>
    </location>
</feature>
<sequence length="219" mass="25847">MDNLRLLYFEFKNMRWKYFVPLIIIYIMVPLLSIRYAATINFVSDAATLIVPPVYTDFERYIPIIAVWYFTLCFREYSNQGALELVKAYGVKQKSDLIKTIFIWLHTVALVGVLLIGYSFYMDNMFVMFVKIIIQMLFYLSFQYFVVKVTNSVLVPAIIITTYHLIFNFVYTKISIWNIFIYYNEITKSVLLNKYGLLALMSLAMLIVGMNIDRKSYDE</sequence>
<keyword evidence="1" id="KW-1133">Transmembrane helix</keyword>
<keyword evidence="1" id="KW-0812">Transmembrane</keyword>
<feature type="transmembrane region" description="Helical" evidence="1">
    <location>
        <begin position="97"/>
        <end position="120"/>
    </location>
</feature>
<name>A0A1C6IKE3_9FIRM</name>
<evidence type="ECO:0000313" key="2">
    <source>
        <dbReference type="EMBL" id="SCJ70341.1"/>
    </source>
</evidence>
<keyword evidence="1" id="KW-0472">Membrane</keyword>
<evidence type="ECO:0008006" key="3">
    <source>
        <dbReference type="Google" id="ProtNLM"/>
    </source>
</evidence>
<organism evidence="2">
    <name type="scientific">uncultured Anaerotruncus sp</name>
    <dbReference type="NCBI Taxonomy" id="905011"/>
    <lineage>
        <taxon>Bacteria</taxon>
        <taxon>Bacillati</taxon>
        <taxon>Bacillota</taxon>
        <taxon>Clostridia</taxon>
        <taxon>Eubacteriales</taxon>
        <taxon>Oscillospiraceae</taxon>
        <taxon>Anaerotruncus</taxon>
        <taxon>environmental samples</taxon>
    </lineage>
</organism>
<reference evidence="2" key="1">
    <citation type="submission" date="2015-09" db="EMBL/GenBank/DDBJ databases">
        <authorList>
            <consortium name="Pathogen Informatics"/>
        </authorList>
    </citation>
    <scope>NUCLEOTIDE SEQUENCE</scope>
    <source>
        <strain evidence="2">2789STDY5834896</strain>
    </source>
</reference>
<feature type="transmembrane region" description="Helical" evidence="1">
    <location>
        <begin position="126"/>
        <end position="146"/>
    </location>
</feature>